<dbReference type="GO" id="GO:0032259">
    <property type="term" value="P:methylation"/>
    <property type="evidence" value="ECO:0007669"/>
    <property type="project" value="UniProtKB-KW"/>
</dbReference>
<keyword evidence="2 6" id="KW-0698">rRNA processing</keyword>
<dbReference type="InterPro" id="IPR018063">
    <property type="entry name" value="SAM_MeTrfase_RsmI_CS"/>
</dbReference>
<evidence type="ECO:0000256" key="6">
    <source>
        <dbReference type="HAMAP-Rule" id="MF_01877"/>
    </source>
</evidence>
<keyword evidence="10" id="KW-1185">Reference proteome</keyword>
<dbReference type="Gene3D" id="3.30.950.10">
    <property type="entry name" value="Methyltransferase, Cobalt-precorrin-4 Transmethylase, Domain 2"/>
    <property type="match status" value="1"/>
</dbReference>
<comment type="function">
    <text evidence="6">Catalyzes the 2'-O-methylation of the ribose of cytidine 1402 (C1402) in 16S rRNA.</text>
</comment>
<evidence type="ECO:0000256" key="1">
    <source>
        <dbReference type="ARBA" id="ARBA00022490"/>
    </source>
</evidence>
<sequence>MEHGGEKALGEQAKPEGGCLYVCSTPIGNLRDVSLRLLEVLREADIILCEDTRQTRKLLSRYEIPGGDRLVSFHEHNEAARAEWLAERLREGKRVALVSDAGTPLISDPGDSAVAAALEAGVPVVPVPGPSAFLAAVMASGLPATPLVYLGFPPRSRSDFARFLAPYRQLPATLVMYEAPHRVANLLRWLGEELGDRPAVLAKEITKLHESFWRGTLQELESRLAAEGARGEYVVVIDNRGAQVEHEVHESEEARWAAAVREVERLMEEGCSHKEAVKRASEAHGVKRRELYNRTLGE</sequence>
<comment type="catalytic activity">
    <reaction evidence="6">
        <text>cytidine(1402) in 16S rRNA + S-adenosyl-L-methionine = 2'-O-methylcytidine(1402) in 16S rRNA + S-adenosyl-L-homocysteine + H(+)</text>
        <dbReference type="Rhea" id="RHEA:42924"/>
        <dbReference type="Rhea" id="RHEA-COMP:10285"/>
        <dbReference type="Rhea" id="RHEA-COMP:10286"/>
        <dbReference type="ChEBI" id="CHEBI:15378"/>
        <dbReference type="ChEBI" id="CHEBI:57856"/>
        <dbReference type="ChEBI" id="CHEBI:59789"/>
        <dbReference type="ChEBI" id="CHEBI:74495"/>
        <dbReference type="ChEBI" id="CHEBI:82748"/>
        <dbReference type="EC" id="2.1.1.198"/>
    </reaction>
</comment>
<accession>A0ABS0F3C5</accession>
<feature type="domain" description="Tetrapyrrole methylase" evidence="7">
    <location>
        <begin position="20"/>
        <end position="220"/>
    </location>
</feature>
<dbReference type="EMBL" id="JADPKZ010000039">
    <property type="protein sequence ID" value="MBF8377790.1"/>
    <property type="molecule type" value="Genomic_DNA"/>
</dbReference>
<comment type="caution">
    <text evidence="9">The sequence shown here is derived from an EMBL/GenBank/DDBJ whole genome shotgun (WGS) entry which is preliminary data.</text>
</comment>
<evidence type="ECO:0000256" key="3">
    <source>
        <dbReference type="ARBA" id="ARBA00022603"/>
    </source>
</evidence>
<dbReference type="PANTHER" id="PTHR46111:SF1">
    <property type="entry name" value="RIBOSOMAL RNA SMALL SUBUNIT METHYLTRANSFERASE I"/>
    <property type="match status" value="1"/>
</dbReference>
<dbReference type="InterPro" id="IPR014776">
    <property type="entry name" value="4pyrrole_Mease_sub2"/>
</dbReference>
<organism evidence="9 10">
    <name type="scientific">Alicyclobacillus mali</name>
    <name type="common">ex Roth et al. 2021</name>
    <dbReference type="NCBI Taxonomy" id="1123961"/>
    <lineage>
        <taxon>Bacteria</taxon>
        <taxon>Bacillati</taxon>
        <taxon>Bacillota</taxon>
        <taxon>Bacilli</taxon>
        <taxon>Bacillales</taxon>
        <taxon>Alicyclobacillaceae</taxon>
        <taxon>Alicyclobacillus</taxon>
    </lineage>
</organism>
<dbReference type="InterPro" id="IPR035996">
    <property type="entry name" value="4pyrrol_Methylase_sf"/>
</dbReference>
<keyword evidence="1 6" id="KW-0963">Cytoplasm</keyword>
<dbReference type="Pfam" id="PF00590">
    <property type="entry name" value="TP_methylase"/>
    <property type="match status" value="1"/>
</dbReference>
<evidence type="ECO:0000256" key="5">
    <source>
        <dbReference type="ARBA" id="ARBA00022691"/>
    </source>
</evidence>
<dbReference type="CDD" id="cd11648">
    <property type="entry name" value="RsmI"/>
    <property type="match status" value="1"/>
</dbReference>
<name>A0ABS0F3C5_9BACL</name>
<evidence type="ECO:0000259" key="8">
    <source>
        <dbReference type="Pfam" id="PF23016"/>
    </source>
</evidence>
<keyword evidence="4 6" id="KW-0808">Transferase</keyword>
<dbReference type="Gene3D" id="3.40.1010.10">
    <property type="entry name" value="Cobalt-precorrin-4 Transmethylase, Domain 1"/>
    <property type="match status" value="1"/>
</dbReference>
<dbReference type="Proteomes" id="UP000642910">
    <property type="component" value="Unassembled WGS sequence"/>
</dbReference>
<dbReference type="PIRSF" id="PIRSF005917">
    <property type="entry name" value="MTase_YraL"/>
    <property type="match status" value="1"/>
</dbReference>
<proteinExistence type="inferred from homology"/>
<gene>
    <name evidence="6 9" type="primary">rsmI</name>
    <name evidence="9" type="ORF">IW967_07910</name>
</gene>
<keyword evidence="3 6" id="KW-0489">Methyltransferase</keyword>
<dbReference type="PANTHER" id="PTHR46111">
    <property type="entry name" value="RIBOSOMAL RNA SMALL SUBUNIT METHYLTRANSFERASE I"/>
    <property type="match status" value="1"/>
</dbReference>
<dbReference type="InterPro" id="IPR000878">
    <property type="entry name" value="4pyrrol_Mease"/>
</dbReference>
<protein>
    <recommendedName>
        <fullName evidence="6">Ribosomal RNA small subunit methyltransferase I</fullName>
        <ecNumber evidence="6">2.1.1.198</ecNumber>
    </recommendedName>
    <alternativeName>
        <fullName evidence="6">16S rRNA 2'-O-ribose C1402 methyltransferase</fullName>
    </alternativeName>
    <alternativeName>
        <fullName evidence="6">rRNA (cytidine-2'-O-)-methyltransferase RsmI</fullName>
    </alternativeName>
</protein>
<comment type="subcellular location">
    <subcellularLocation>
        <location evidence="6">Cytoplasm</location>
    </subcellularLocation>
</comment>
<dbReference type="InterPro" id="IPR014777">
    <property type="entry name" value="4pyrrole_Mease_sub1"/>
</dbReference>
<evidence type="ECO:0000256" key="2">
    <source>
        <dbReference type="ARBA" id="ARBA00022552"/>
    </source>
</evidence>
<dbReference type="NCBIfam" id="TIGR00096">
    <property type="entry name" value="16S rRNA (cytidine(1402)-2'-O)-methyltransferase"/>
    <property type="match status" value="1"/>
</dbReference>
<dbReference type="HAMAP" id="MF_01877">
    <property type="entry name" value="16SrRNA_methyltr_I"/>
    <property type="match status" value="1"/>
</dbReference>
<reference evidence="9 10" key="1">
    <citation type="submission" date="2020-11" db="EMBL/GenBank/DDBJ databases">
        <title>Genomic insight of Alicyclobacillus mali FL 18 reveals a new arsenic-resistant strain, with potential in environmental biotechnology.</title>
        <authorList>
            <person name="Fiorentino G."/>
            <person name="Gallo G."/>
            <person name="Aulitto M."/>
        </authorList>
    </citation>
    <scope>NUCLEOTIDE SEQUENCE [LARGE SCALE GENOMIC DNA]</scope>
    <source>
        <strain evidence="9 10">FL 18</strain>
    </source>
</reference>
<evidence type="ECO:0000256" key="4">
    <source>
        <dbReference type="ARBA" id="ARBA00022679"/>
    </source>
</evidence>
<dbReference type="EC" id="2.1.1.198" evidence="6"/>
<dbReference type="InterPro" id="IPR053910">
    <property type="entry name" value="RsmI_HTH"/>
</dbReference>
<dbReference type="Pfam" id="PF23016">
    <property type="entry name" value="RsmI_C"/>
    <property type="match status" value="1"/>
</dbReference>
<dbReference type="PROSITE" id="PS01296">
    <property type="entry name" value="RSMI"/>
    <property type="match status" value="1"/>
</dbReference>
<dbReference type="GO" id="GO:0008168">
    <property type="term" value="F:methyltransferase activity"/>
    <property type="evidence" value="ECO:0007669"/>
    <property type="project" value="UniProtKB-KW"/>
</dbReference>
<evidence type="ECO:0000313" key="10">
    <source>
        <dbReference type="Proteomes" id="UP000642910"/>
    </source>
</evidence>
<dbReference type="SUPFAM" id="SSF53790">
    <property type="entry name" value="Tetrapyrrole methylase"/>
    <property type="match status" value="1"/>
</dbReference>
<feature type="domain" description="RsmI HTH" evidence="8">
    <location>
        <begin position="258"/>
        <end position="296"/>
    </location>
</feature>
<keyword evidence="5 6" id="KW-0949">S-adenosyl-L-methionine</keyword>
<dbReference type="InterPro" id="IPR008189">
    <property type="entry name" value="rRNA_ssu_MeTfrase_I"/>
</dbReference>
<comment type="similarity">
    <text evidence="6">Belongs to the methyltransferase superfamily. RsmI family.</text>
</comment>
<evidence type="ECO:0000259" key="7">
    <source>
        <dbReference type="Pfam" id="PF00590"/>
    </source>
</evidence>
<evidence type="ECO:0000313" key="9">
    <source>
        <dbReference type="EMBL" id="MBF8377790.1"/>
    </source>
</evidence>